<evidence type="ECO:0000313" key="1">
    <source>
        <dbReference type="EMBL" id="KAF2125860.1"/>
    </source>
</evidence>
<dbReference type="Proteomes" id="UP000799771">
    <property type="component" value="Unassembled WGS sequence"/>
</dbReference>
<dbReference type="GeneID" id="54411262"/>
<dbReference type="RefSeq" id="XP_033520252.1">
    <property type="nucleotide sequence ID" value="XM_033670830.1"/>
</dbReference>
<dbReference type="OrthoDB" id="3685937at2759"/>
<reference evidence="1" key="1">
    <citation type="journal article" date="2020" name="Stud. Mycol.">
        <title>101 Dothideomycetes genomes: a test case for predicting lifestyles and emergence of pathogens.</title>
        <authorList>
            <person name="Haridas S."/>
            <person name="Albert R."/>
            <person name="Binder M."/>
            <person name="Bloem J."/>
            <person name="Labutti K."/>
            <person name="Salamov A."/>
            <person name="Andreopoulos B."/>
            <person name="Baker S."/>
            <person name="Barry K."/>
            <person name="Bills G."/>
            <person name="Bluhm B."/>
            <person name="Cannon C."/>
            <person name="Castanera R."/>
            <person name="Culley D."/>
            <person name="Daum C."/>
            <person name="Ezra D."/>
            <person name="Gonzalez J."/>
            <person name="Henrissat B."/>
            <person name="Kuo A."/>
            <person name="Liang C."/>
            <person name="Lipzen A."/>
            <person name="Lutzoni F."/>
            <person name="Magnuson J."/>
            <person name="Mondo S."/>
            <person name="Nolan M."/>
            <person name="Ohm R."/>
            <person name="Pangilinan J."/>
            <person name="Park H.-J."/>
            <person name="Ramirez L."/>
            <person name="Alfaro M."/>
            <person name="Sun H."/>
            <person name="Tritt A."/>
            <person name="Yoshinaga Y."/>
            <person name="Zwiers L.-H."/>
            <person name="Turgeon B."/>
            <person name="Goodwin S."/>
            <person name="Spatafora J."/>
            <person name="Crous P."/>
            <person name="Grigoriev I."/>
        </authorList>
    </citation>
    <scope>NUCLEOTIDE SEQUENCE</scope>
    <source>
        <strain evidence="1">CBS 119687</strain>
    </source>
</reference>
<accession>A0A6A6A228</accession>
<name>A0A6A6A228_9PLEO</name>
<proteinExistence type="predicted"/>
<dbReference type="AlphaFoldDB" id="A0A6A6A228"/>
<gene>
    <name evidence="1" type="ORF">P153DRAFT_389312</name>
</gene>
<protein>
    <submittedName>
        <fullName evidence="1">Uncharacterized protein</fullName>
    </submittedName>
</protein>
<evidence type="ECO:0000313" key="2">
    <source>
        <dbReference type="Proteomes" id="UP000799771"/>
    </source>
</evidence>
<keyword evidence="2" id="KW-1185">Reference proteome</keyword>
<dbReference type="EMBL" id="ML977515">
    <property type="protein sequence ID" value="KAF2125860.1"/>
    <property type="molecule type" value="Genomic_DNA"/>
</dbReference>
<organism evidence="1 2">
    <name type="scientific">Dothidotthia symphoricarpi CBS 119687</name>
    <dbReference type="NCBI Taxonomy" id="1392245"/>
    <lineage>
        <taxon>Eukaryota</taxon>
        <taxon>Fungi</taxon>
        <taxon>Dikarya</taxon>
        <taxon>Ascomycota</taxon>
        <taxon>Pezizomycotina</taxon>
        <taxon>Dothideomycetes</taxon>
        <taxon>Pleosporomycetidae</taxon>
        <taxon>Pleosporales</taxon>
        <taxon>Dothidotthiaceae</taxon>
        <taxon>Dothidotthia</taxon>
    </lineage>
</organism>
<sequence length="123" mass="13289">MSPLYSISSQHLATSTPPHSFNNHSHRSSMPSLLHVAVAVVLTPDVHAFSVTNCVTGAYHNYREAGNNNCQNFNTGNSVAYDSNKGLKLTVYRATNCQSTSFTTTKQNSCQGFGFSGQSVRAN</sequence>